<keyword evidence="4" id="KW-1185">Reference proteome</keyword>
<dbReference type="OrthoDB" id="5575722at2759"/>
<dbReference type="VEuPathDB" id="FungiDB:MUCCIDRAFT_111911"/>
<feature type="region of interest" description="Disordered" evidence="1">
    <location>
        <begin position="543"/>
        <end position="598"/>
    </location>
</feature>
<dbReference type="InterPro" id="IPR028163">
    <property type="entry name" value="HAUS_6_N"/>
</dbReference>
<feature type="domain" description="HAUS augmin-like complex subunit 6 N-terminal" evidence="2">
    <location>
        <begin position="6"/>
        <end position="156"/>
    </location>
</feature>
<accession>A0A168KLB8</accession>
<feature type="compositionally biased region" description="Low complexity" evidence="1">
    <location>
        <begin position="470"/>
        <end position="485"/>
    </location>
</feature>
<feature type="region of interest" description="Disordered" evidence="1">
    <location>
        <begin position="178"/>
        <end position="205"/>
    </location>
</feature>
<organism evidence="3 4">
    <name type="scientific">Mucor lusitanicus CBS 277.49</name>
    <dbReference type="NCBI Taxonomy" id="747725"/>
    <lineage>
        <taxon>Eukaryota</taxon>
        <taxon>Fungi</taxon>
        <taxon>Fungi incertae sedis</taxon>
        <taxon>Mucoromycota</taxon>
        <taxon>Mucoromycotina</taxon>
        <taxon>Mucoromycetes</taxon>
        <taxon>Mucorales</taxon>
        <taxon>Mucorineae</taxon>
        <taxon>Mucoraceae</taxon>
        <taxon>Mucor</taxon>
    </lineage>
</organism>
<dbReference type="Pfam" id="PF14661">
    <property type="entry name" value="HAUS6_N"/>
    <property type="match status" value="1"/>
</dbReference>
<dbReference type="STRING" id="747725.A0A168KLB8"/>
<dbReference type="Proteomes" id="UP000077051">
    <property type="component" value="Unassembled WGS sequence"/>
</dbReference>
<reference evidence="3 4" key="1">
    <citation type="submission" date="2015-06" db="EMBL/GenBank/DDBJ databases">
        <title>Expansion of signal transduction pathways in fungi by whole-genome duplication.</title>
        <authorList>
            <consortium name="DOE Joint Genome Institute"/>
            <person name="Corrochano L.M."/>
            <person name="Kuo A."/>
            <person name="Marcet-Houben M."/>
            <person name="Polaino S."/>
            <person name="Salamov A."/>
            <person name="Villalobos J.M."/>
            <person name="Alvarez M.I."/>
            <person name="Avalos J."/>
            <person name="Benito E.P."/>
            <person name="Benoit I."/>
            <person name="Burger G."/>
            <person name="Camino L.P."/>
            <person name="Canovas D."/>
            <person name="Cerda-Olmedo E."/>
            <person name="Cheng J.-F."/>
            <person name="Dominguez A."/>
            <person name="Elias M."/>
            <person name="Eslava A.P."/>
            <person name="Glaser F."/>
            <person name="Grimwood J."/>
            <person name="Gutierrez G."/>
            <person name="Heitman J."/>
            <person name="Henrissat B."/>
            <person name="Iturriaga E.A."/>
            <person name="Lang B.F."/>
            <person name="Lavin J.L."/>
            <person name="Lee S."/>
            <person name="Li W."/>
            <person name="Lindquist E."/>
            <person name="Lopez-Garcia S."/>
            <person name="Luque E.M."/>
            <person name="Marcos A.T."/>
            <person name="Martin J."/>
            <person name="Mccluskey K."/>
            <person name="Medina H.R."/>
            <person name="Miralles-Duran A."/>
            <person name="Miyazaki A."/>
            <person name="Munoz-Torres E."/>
            <person name="Oguiza J.A."/>
            <person name="Ohm R."/>
            <person name="Olmedo M."/>
            <person name="Orejas M."/>
            <person name="Ortiz-Castellanos L."/>
            <person name="Pisabarro A.G."/>
            <person name="Rodriguez-Romero J."/>
            <person name="Ruiz-Herrera J."/>
            <person name="Ruiz-Vazquez R."/>
            <person name="Sanz C."/>
            <person name="Schackwitz W."/>
            <person name="Schmutz J."/>
            <person name="Shahriari M."/>
            <person name="Shelest E."/>
            <person name="Silva-Franco F."/>
            <person name="Soanes D."/>
            <person name="Syed K."/>
            <person name="Tagua V.G."/>
            <person name="Talbot N.J."/>
            <person name="Thon M."/>
            <person name="De Vries R.P."/>
            <person name="Wiebenga A."/>
            <person name="Yadav J.S."/>
            <person name="Braun E.L."/>
            <person name="Baker S."/>
            <person name="Garre V."/>
            <person name="Horwitz B."/>
            <person name="Torres-Martinez S."/>
            <person name="Idnurm A."/>
            <person name="Herrera-Estrella A."/>
            <person name="Gabaldon T."/>
            <person name="Grigoriev I.V."/>
        </authorList>
    </citation>
    <scope>NUCLEOTIDE SEQUENCE [LARGE SCALE GENOMIC DNA]</scope>
    <source>
        <strain evidence="3 4">CBS 277.49</strain>
    </source>
</reference>
<evidence type="ECO:0000313" key="3">
    <source>
        <dbReference type="EMBL" id="OAD02521.1"/>
    </source>
</evidence>
<proteinExistence type="predicted"/>
<name>A0A168KLB8_MUCCL</name>
<gene>
    <name evidence="3" type="ORF">MUCCIDRAFT_111911</name>
</gene>
<feature type="compositionally biased region" description="Low complexity" evidence="1">
    <location>
        <begin position="544"/>
        <end position="560"/>
    </location>
</feature>
<evidence type="ECO:0000313" key="4">
    <source>
        <dbReference type="Proteomes" id="UP000077051"/>
    </source>
</evidence>
<evidence type="ECO:0000256" key="1">
    <source>
        <dbReference type="SAM" id="MobiDB-lite"/>
    </source>
</evidence>
<evidence type="ECO:0000259" key="2">
    <source>
        <dbReference type="Pfam" id="PF14661"/>
    </source>
</evidence>
<sequence>MPIKTLIHNLKLLGFDESKHGKGVIKLNKKLFTHEAINNDKALEYICLFLFRKVDKLRVKKELLPTLTVHTYASRQHFIARVYKWLVEIRQKNHILNGVPLRKSELSAYQGANLVKVMLALSTYVLQSTMKHTDVGNVATMLKPAIENSIVQANQVFDLNTETNNTYVSKAAKAAKEISAELSSSPPPPPSSPSPSDNTIPVESQPFGCLNEHLQSIIHNLNTNVSNVLNQESNVVEEPFASASCERSTSVQRSSDSLSFESLRALEESSTSFIAEQPRIVESPSSPVTPDYSEEVNEPPTAMSIEQPTSPAIPEYSEEVNEPPTTVSIEQPSTVEESSIPVIFDYPDTVNAPSSTLFTEQSTYMEEPTSLVNVEEPNTVVTASNTSLFYAAASSVPAAEGPTYNYATEPEVPNIDSSKAKGSTINIYMPEGSRMITTPNYIPRSFTPDDEQRDVPNAPRKIAQPKPRATTPNTNFTQPNTSFTSRNTIHYPSAPSVLPPMQLNYIAESCQLPPLRQIIQDDSYITSLHSPFWFLPAIPHTTASPRTESVSPPSPSSASKRSFDELEGQDSVVVPLSPPPQRRRLTYGGYEGGTTPTSYDMELVPPLMDESAPFRRIYNTEFFDIDFMTPRR</sequence>
<feature type="region of interest" description="Disordered" evidence="1">
    <location>
        <begin position="446"/>
        <end position="485"/>
    </location>
</feature>
<dbReference type="AlphaFoldDB" id="A0A168KLB8"/>
<protein>
    <recommendedName>
        <fullName evidence="2">HAUS augmin-like complex subunit 6 N-terminal domain-containing protein</fullName>
    </recommendedName>
</protein>
<comment type="caution">
    <text evidence="3">The sequence shown here is derived from an EMBL/GenBank/DDBJ whole genome shotgun (WGS) entry which is preliminary data.</text>
</comment>
<dbReference type="EMBL" id="AMYB01000005">
    <property type="protein sequence ID" value="OAD02521.1"/>
    <property type="molecule type" value="Genomic_DNA"/>
</dbReference>